<dbReference type="SUPFAM" id="SSF110857">
    <property type="entry name" value="Gamma-glutamyl cyclotransferase-like"/>
    <property type="match status" value="1"/>
</dbReference>
<evidence type="ECO:0000256" key="2">
    <source>
        <dbReference type="ARBA" id="ARBA00022679"/>
    </source>
</evidence>
<dbReference type="AlphaFoldDB" id="A0A6A6WFA9"/>
<comment type="similarity">
    <text evidence="1">Belongs to the gamma-glutamylcyclotransferase family.</text>
</comment>
<name>A0A6A6WFA9_9PEZI</name>
<dbReference type="Pfam" id="PF06094">
    <property type="entry name" value="GGACT"/>
    <property type="match status" value="1"/>
</dbReference>
<dbReference type="InterPro" id="IPR013024">
    <property type="entry name" value="GGCT-like"/>
</dbReference>
<dbReference type="PANTHER" id="PTHR31544">
    <property type="entry name" value="AIG2-LIKE PROTEIN D"/>
    <property type="match status" value="1"/>
</dbReference>
<evidence type="ECO:0000256" key="3">
    <source>
        <dbReference type="ARBA" id="ARBA00030602"/>
    </source>
</evidence>
<dbReference type="GeneID" id="54487441"/>
<dbReference type="GO" id="GO:0016740">
    <property type="term" value="F:transferase activity"/>
    <property type="evidence" value="ECO:0007669"/>
    <property type="project" value="UniProtKB-KW"/>
</dbReference>
<feature type="region of interest" description="Disordered" evidence="4">
    <location>
        <begin position="1"/>
        <end position="21"/>
    </location>
</feature>
<keyword evidence="2" id="KW-0808">Transferase</keyword>
<protein>
    <recommendedName>
        <fullName evidence="3">Putative gamma-glutamylcyclotransferase</fullName>
    </recommendedName>
</protein>
<evidence type="ECO:0000313" key="7">
    <source>
        <dbReference type="Proteomes" id="UP000799437"/>
    </source>
</evidence>
<dbReference type="RefSeq" id="XP_033603959.1">
    <property type="nucleotide sequence ID" value="XM_033746387.1"/>
</dbReference>
<keyword evidence="7" id="KW-1185">Reference proteome</keyword>
<dbReference type="InterPro" id="IPR045038">
    <property type="entry name" value="AIG2-like"/>
</dbReference>
<reference evidence="6" key="1">
    <citation type="journal article" date="2020" name="Stud. Mycol.">
        <title>101 Dothideomycetes genomes: a test case for predicting lifestyles and emergence of pathogens.</title>
        <authorList>
            <person name="Haridas S."/>
            <person name="Albert R."/>
            <person name="Binder M."/>
            <person name="Bloem J."/>
            <person name="Labutti K."/>
            <person name="Salamov A."/>
            <person name="Andreopoulos B."/>
            <person name="Baker S."/>
            <person name="Barry K."/>
            <person name="Bills G."/>
            <person name="Bluhm B."/>
            <person name="Cannon C."/>
            <person name="Castanera R."/>
            <person name="Culley D."/>
            <person name="Daum C."/>
            <person name="Ezra D."/>
            <person name="Gonzalez J."/>
            <person name="Henrissat B."/>
            <person name="Kuo A."/>
            <person name="Liang C."/>
            <person name="Lipzen A."/>
            <person name="Lutzoni F."/>
            <person name="Magnuson J."/>
            <person name="Mondo S."/>
            <person name="Nolan M."/>
            <person name="Ohm R."/>
            <person name="Pangilinan J."/>
            <person name="Park H.-J."/>
            <person name="Ramirez L."/>
            <person name="Alfaro M."/>
            <person name="Sun H."/>
            <person name="Tritt A."/>
            <person name="Yoshinaga Y."/>
            <person name="Zwiers L.-H."/>
            <person name="Turgeon B."/>
            <person name="Goodwin S."/>
            <person name="Spatafora J."/>
            <person name="Crous P."/>
            <person name="Grigoriev I."/>
        </authorList>
    </citation>
    <scope>NUCLEOTIDE SEQUENCE</scope>
    <source>
        <strain evidence="6">CBS 121739</strain>
    </source>
</reference>
<feature type="domain" description="Gamma-glutamylcyclotransferase AIG2-like" evidence="5">
    <location>
        <begin position="65"/>
        <end position="176"/>
    </location>
</feature>
<organism evidence="6 7">
    <name type="scientific">Pseudovirgaria hyperparasitica</name>
    <dbReference type="NCBI Taxonomy" id="470096"/>
    <lineage>
        <taxon>Eukaryota</taxon>
        <taxon>Fungi</taxon>
        <taxon>Dikarya</taxon>
        <taxon>Ascomycota</taxon>
        <taxon>Pezizomycotina</taxon>
        <taxon>Dothideomycetes</taxon>
        <taxon>Dothideomycetes incertae sedis</taxon>
        <taxon>Acrospermales</taxon>
        <taxon>Acrospermaceae</taxon>
        <taxon>Pseudovirgaria</taxon>
    </lineage>
</organism>
<evidence type="ECO:0000313" key="6">
    <source>
        <dbReference type="EMBL" id="KAF2761508.1"/>
    </source>
</evidence>
<evidence type="ECO:0000259" key="5">
    <source>
        <dbReference type="Pfam" id="PF06094"/>
    </source>
</evidence>
<dbReference type="EMBL" id="ML996566">
    <property type="protein sequence ID" value="KAF2761508.1"/>
    <property type="molecule type" value="Genomic_DNA"/>
</dbReference>
<dbReference type="PANTHER" id="PTHR31544:SF4">
    <property type="entry name" value="GAMMA-GLUTAMYLCYCLOTRANSFERASE-RELATED"/>
    <property type="match status" value="1"/>
</dbReference>
<dbReference type="InterPro" id="IPR009288">
    <property type="entry name" value="AIG2-like_dom"/>
</dbReference>
<evidence type="ECO:0000256" key="1">
    <source>
        <dbReference type="ARBA" id="ARBA00008861"/>
    </source>
</evidence>
<proteinExistence type="inferred from homology"/>
<accession>A0A6A6WFA9</accession>
<dbReference type="CDD" id="cd06661">
    <property type="entry name" value="GGCT_like"/>
    <property type="match status" value="1"/>
</dbReference>
<dbReference type="Proteomes" id="UP000799437">
    <property type="component" value="Unassembled WGS sequence"/>
</dbReference>
<dbReference type="Gene3D" id="3.10.490.10">
    <property type="entry name" value="Gamma-glutamyl cyclotransferase-like"/>
    <property type="match status" value="1"/>
</dbReference>
<feature type="compositionally biased region" description="Pro residues" evidence="4">
    <location>
        <begin position="1"/>
        <end position="14"/>
    </location>
</feature>
<dbReference type="OrthoDB" id="3262926at2759"/>
<gene>
    <name evidence="6" type="ORF">EJ05DRAFT_496421</name>
</gene>
<dbReference type="InterPro" id="IPR036568">
    <property type="entry name" value="GGCT-like_sf"/>
</dbReference>
<sequence length="198" mass="22107">MTHAPPPPPPPLPPTKAVKSSDTIISLPKPRPMPPQAYNGPLVDNVRYMAANTSALDRPFQPCYMFFYGSLMDPEVIQAVLSLADLPTTRSATISGFQIKMWGIYPALVPSTSGAVTGVVWKVDSEKHFERLAAYETSAYDWLECEAMLGDGTVLPRCRTFCWAGRPDSNELEEGHFDLQRYQRYFKPSVTRRRSPAP</sequence>
<evidence type="ECO:0000256" key="4">
    <source>
        <dbReference type="SAM" id="MobiDB-lite"/>
    </source>
</evidence>